<evidence type="ECO:0000256" key="2">
    <source>
        <dbReference type="ARBA" id="ARBA00022741"/>
    </source>
</evidence>
<dbReference type="AlphaFoldDB" id="A0A8J7V301"/>
<dbReference type="PROSITE" id="PS50862">
    <property type="entry name" value="AA_TRNA_LIGASE_II"/>
    <property type="match status" value="1"/>
</dbReference>
<dbReference type="SUPFAM" id="SSF55681">
    <property type="entry name" value="Class II aaRS and biotin synthetases"/>
    <property type="match status" value="1"/>
</dbReference>
<dbReference type="GO" id="GO:0006430">
    <property type="term" value="P:lysyl-tRNA aminoacylation"/>
    <property type="evidence" value="ECO:0007669"/>
    <property type="project" value="InterPro"/>
</dbReference>
<dbReference type="EMBL" id="JAGMWN010000005">
    <property type="protein sequence ID" value="MBP5857711.1"/>
    <property type="molecule type" value="Genomic_DNA"/>
</dbReference>
<dbReference type="Gene3D" id="3.30.930.10">
    <property type="entry name" value="Bira Bifunctional Protein, Domain 2"/>
    <property type="match status" value="1"/>
</dbReference>
<accession>A0A8J7V301</accession>
<organism evidence="5 6">
    <name type="scientific">Marivibrio halodurans</name>
    <dbReference type="NCBI Taxonomy" id="2039722"/>
    <lineage>
        <taxon>Bacteria</taxon>
        <taxon>Pseudomonadati</taxon>
        <taxon>Pseudomonadota</taxon>
        <taxon>Alphaproteobacteria</taxon>
        <taxon>Rhodospirillales</taxon>
        <taxon>Rhodospirillaceae</taxon>
        <taxon>Marivibrio</taxon>
    </lineage>
</organism>
<sequence length="381" mass="40687">MSGGGHGHFWDGAAMVRRAPYLRGRAAVLDATRATFARLGFTEVETPALQISPGMEPHLGVFATRLLAPGHHAAAGTVNGDTGTPRYLHTSPEFAMKKLLAGGSGLPEFARIWQLAPVFRNAEGSPTHHPEFRMIEWYRADAPVEALIADCRALLLAAVEAVEGTADEAAGKASGTGMLRHGAVTCDPRADWQVIGVAEAFARYAGIDLAAATRGDPMAPDPAPLAEAAAARGVRTAEGDRWEDIFFRVFDERIEPHLGHPAPTVLTDYPIAMAALSRPKPDDPSLAERFELYVAGLELANAFGELADAAALRRRFEADQDLRARLYGEGARVPIDEGFLAAVDAMPPNAAGIALGFDRLVMLATGAADIRDVLWAWVEQA</sequence>
<keyword evidence="2" id="KW-0547">Nucleotide-binding</keyword>
<dbReference type="InterPro" id="IPR004525">
    <property type="entry name" value="EpmA"/>
</dbReference>
<dbReference type="GO" id="GO:0004824">
    <property type="term" value="F:lysine-tRNA ligase activity"/>
    <property type="evidence" value="ECO:0007669"/>
    <property type="project" value="InterPro"/>
</dbReference>
<name>A0A8J7V301_9PROT</name>
<dbReference type="Pfam" id="PF00152">
    <property type="entry name" value="tRNA-synt_2"/>
    <property type="match status" value="1"/>
</dbReference>
<evidence type="ECO:0000259" key="4">
    <source>
        <dbReference type="PROSITE" id="PS50862"/>
    </source>
</evidence>
<dbReference type="NCBIfam" id="TIGR00462">
    <property type="entry name" value="genX"/>
    <property type="match status" value="1"/>
</dbReference>
<evidence type="ECO:0000313" key="6">
    <source>
        <dbReference type="Proteomes" id="UP000672602"/>
    </source>
</evidence>
<dbReference type="GO" id="GO:0005829">
    <property type="term" value="C:cytosol"/>
    <property type="evidence" value="ECO:0007669"/>
    <property type="project" value="TreeGrafter"/>
</dbReference>
<dbReference type="Proteomes" id="UP000672602">
    <property type="component" value="Unassembled WGS sequence"/>
</dbReference>
<comment type="caution">
    <text evidence="5">The sequence shown here is derived from an EMBL/GenBank/DDBJ whole genome shotgun (WGS) entry which is preliminary data.</text>
</comment>
<dbReference type="PANTHER" id="PTHR42918">
    <property type="entry name" value="LYSYL-TRNA SYNTHETASE"/>
    <property type="match status" value="1"/>
</dbReference>
<feature type="domain" description="Aminoacyl-transfer RNA synthetases class-II family profile" evidence="4">
    <location>
        <begin position="25"/>
        <end position="372"/>
    </location>
</feature>
<evidence type="ECO:0000313" key="5">
    <source>
        <dbReference type="EMBL" id="MBP5857711.1"/>
    </source>
</evidence>
<dbReference type="PANTHER" id="PTHR42918:SF6">
    <property type="entry name" value="ELONGATION FACTOR P--(R)-BETA-LYSINE LIGASE"/>
    <property type="match status" value="1"/>
</dbReference>
<evidence type="ECO:0000256" key="3">
    <source>
        <dbReference type="ARBA" id="ARBA00022840"/>
    </source>
</evidence>
<dbReference type="GO" id="GO:0005524">
    <property type="term" value="F:ATP binding"/>
    <property type="evidence" value="ECO:0007669"/>
    <property type="project" value="UniProtKB-KW"/>
</dbReference>
<dbReference type="InterPro" id="IPR045864">
    <property type="entry name" value="aa-tRNA-synth_II/BPL/LPL"/>
</dbReference>
<dbReference type="GO" id="GO:0000049">
    <property type="term" value="F:tRNA binding"/>
    <property type="evidence" value="ECO:0007669"/>
    <property type="project" value="TreeGrafter"/>
</dbReference>
<keyword evidence="3" id="KW-0067">ATP-binding</keyword>
<protein>
    <submittedName>
        <fullName evidence="5">EF-P lysine aminoacylase GenX</fullName>
    </submittedName>
</protein>
<dbReference type="InterPro" id="IPR004364">
    <property type="entry name" value="Aa-tRNA-synt_II"/>
</dbReference>
<keyword evidence="1" id="KW-0436">Ligase</keyword>
<evidence type="ECO:0000256" key="1">
    <source>
        <dbReference type="ARBA" id="ARBA00022598"/>
    </source>
</evidence>
<dbReference type="RefSeq" id="WP_210682296.1">
    <property type="nucleotide sequence ID" value="NZ_JAGMWN010000005.1"/>
</dbReference>
<gene>
    <name evidence="5" type="primary">genX</name>
    <name evidence="5" type="ORF">KAJ83_11885</name>
</gene>
<proteinExistence type="predicted"/>
<reference evidence="5" key="1">
    <citation type="submission" date="2021-04" db="EMBL/GenBank/DDBJ databases">
        <authorList>
            <person name="Zhang D.-C."/>
        </authorList>
    </citation>
    <scope>NUCLEOTIDE SEQUENCE</scope>
    <source>
        <strain evidence="5">CGMCC 1.15697</strain>
    </source>
</reference>
<dbReference type="InterPro" id="IPR006195">
    <property type="entry name" value="aa-tRNA-synth_II"/>
</dbReference>
<keyword evidence="6" id="KW-1185">Reference proteome</keyword>